<proteinExistence type="predicted"/>
<evidence type="ECO:0000313" key="2">
    <source>
        <dbReference type="Proteomes" id="UP001589810"/>
    </source>
</evidence>
<keyword evidence="2" id="KW-1185">Reference proteome</keyword>
<dbReference type="RefSeq" id="WP_273937280.1">
    <property type="nucleotide sequence ID" value="NZ_CP097263.1"/>
</dbReference>
<name>A0ABV6N3T4_9PSEU</name>
<protein>
    <recommendedName>
        <fullName evidence="3">Head-tail adaptor protein</fullName>
    </recommendedName>
</protein>
<reference evidence="1 2" key="1">
    <citation type="submission" date="2024-09" db="EMBL/GenBank/DDBJ databases">
        <authorList>
            <person name="Sun Q."/>
            <person name="Mori K."/>
        </authorList>
    </citation>
    <scope>NUCLEOTIDE SEQUENCE [LARGE SCALE GENOMIC DNA]</scope>
    <source>
        <strain evidence="1 2">TBRC 1432</strain>
    </source>
</reference>
<organism evidence="1 2">
    <name type="scientific">Kutzneria chonburiensis</name>
    <dbReference type="NCBI Taxonomy" id="1483604"/>
    <lineage>
        <taxon>Bacteria</taxon>
        <taxon>Bacillati</taxon>
        <taxon>Actinomycetota</taxon>
        <taxon>Actinomycetes</taxon>
        <taxon>Pseudonocardiales</taxon>
        <taxon>Pseudonocardiaceae</taxon>
        <taxon>Kutzneria</taxon>
    </lineage>
</organism>
<gene>
    <name evidence="1" type="ORF">ACFFH7_36450</name>
</gene>
<accession>A0ABV6N3T4</accession>
<evidence type="ECO:0008006" key="3">
    <source>
        <dbReference type="Google" id="ProtNLM"/>
    </source>
</evidence>
<sequence length="117" mass="13178">MIPAYLLNSTVQILHPTWTSDRYGNRIPDFSAPATVSARGRLYESAVREVEKDRNTEVGTWFLILPASVAIDHNCRVTFTDYTGRRHGYDVEGVQPRNGLGGVHHLTVRLTEVEGWP</sequence>
<comment type="caution">
    <text evidence="1">The sequence shown here is derived from an EMBL/GenBank/DDBJ whole genome shotgun (WGS) entry which is preliminary data.</text>
</comment>
<dbReference type="EMBL" id="JBHLUD010000013">
    <property type="protein sequence ID" value="MFC0547049.1"/>
    <property type="molecule type" value="Genomic_DNA"/>
</dbReference>
<evidence type="ECO:0000313" key="1">
    <source>
        <dbReference type="EMBL" id="MFC0547049.1"/>
    </source>
</evidence>
<dbReference type="Proteomes" id="UP001589810">
    <property type="component" value="Unassembled WGS sequence"/>
</dbReference>